<dbReference type="STRING" id="269799.Gmet_1120"/>
<organism evidence="1 2">
    <name type="scientific">Geobacter metallireducens (strain ATCC 53774 / DSM 7210 / GS-15)</name>
    <dbReference type="NCBI Taxonomy" id="269799"/>
    <lineage>
        <taxon>Bacteria</taxon>
        <taxon>Pseudomonadati</taxon>
        <taxon>Thermodesulfobacteriota</taxon>
        <taxon>Desulfuromonadia</taxon>
        <taxon>Geobacterales</taxon>
        <taxon>Geobacteraceae</taxon>
        <taxon>Geobacter</taxon>
    </lineage>
</organism>
<accession>Q39WL6</accession>
<reference evidence="1 2" key="1">
    <citation type="submission" date="2005-10" db="EMBL/GenBank/DDBJ databases">
        <title>Complete sequence of Geobacter metallireducens GS-15.</title>
        <authorList>
            <consortium name="US DOE Joint Genome Institute"/>
            <person name="Copeland A."/>
            <person name="Lucas S."/>
            <person name="Lapidus A."/>
            <person name="Barry K."/>
            <person name="Detter J.C."/>
            <person name="Glavina T."/>
            <person name="Hammon N."/>
            <person name="Israni S."/>
            <person name="Pitluck S."/>
            <person name="Di Bartolo G."/>
            <person name="Chain P."/>
            <person name="Schmutz J."/>
            <person name="Larimer F."/>
            <person name="Land M."/>
            <person name="Kyrpides N."/>
            <person name="Ivanova N."/>
            <person name="Richardson P."/>
        </authorList>
    </citation>
    <scope>NUCLEOTIDE SEQUENCE [LARGE SCALE GENOMIC DNA]</scope>
    <source>
        <strain evidence="2">ATCC 53774 / DSM 7210 / GS-15</strain>
    </source>
</reference>
<dbReference type="AlphaFoldDB" id="Q39WL6"/>
<name>Q39WL6_GEOMG</name>
<protein>
    <submittedName>
        <fullName evidence="1">Uncharacterized protein</fullName>
    </submittedName>
</protein>
<proteinExistence type="predicted"/>
<gene>
    <name evidence="1" type="ordered locus">Gmet_1120</name>
</gene>
<reference evidence="1 2" key="2">
    <citation type="journal article" date="2009" name="BMC Microbiol.">
        <title>The genome sequence of Geobacter metallireducens: features of metabolism, physiology and regulation common and dissimilar to Geobacter sulfurreducens.</title>
        <authorList>
            <person name="Aklujkar M."/>
            <person name="Krushkal J."/>
            <person name="DiBartolo G."/>
            <person name="Lapidus A."/>
            <person name="Land M.L."/>
            <person name="Lovley D.R."/>
        </authorList>
    </citation>
    <scope>NUCLEOTIDE SEQUENCE [LARGE SCALE GENOMIC DNA]</scope>
    <source>
        <strain evidence="2">ATCC 53774 / DSM 7210 / GS-15</strain>
    </source>
</reference>
<sequence>MSTLLFLIKKYIVTESQREKVSGSEKVVFYFEETAGDQVRAQGFSHRLHLGWHYCSPLPAFCAWAEAVPGEGATSTGKKEPD</sequence>
<dbReference type="KEGG" id="gme:Gmet_1120"/>
<keyword evidence="2" id="KW-1185">Reference proteome</keyword>
<dbReference type="EMBL" id="CP000148">
    <property type="protein sequence ID" value="ABB31358.1"/>
    <property type="molecule type" value="Genomic_DNA"/>
</dbReference>
<evidence type="ECO:0000313" key="1">
    <source>
        <dbReference type="EMBL" id="ABB31358.1"/>
    </source>
</evidence>
<dbReference type="Proteomes" id="UP000007073">
    <property type="component" value="Chromosome"/>
</dbReference>
<evidence type="ECO:0000313" key="2">
    <source>
        <dbReference type="Proteomes" id="UP000007073"/>
    </source>
</evidence>
<dbReference type="HOGENOM" id="CLU_2553421_0_0_7"/>